<evidence type="ECO:0000313" key="1">
    <source>
        <dbReference type="EMBL" id="ACD38982.1"/>
    </source>
</evidence>
<dbReference type="EMBL" id="EU595744">
    <property type="protein sequence ID" value="ACD38982.1"/>
    <property type="molecule type" value="Genomic_DNA"/>
</dbReference>
<reference evidence="1" key="1">
    <citation type="journal article" date="2008" name="Genomics">
        <title>Large-insert genome analysis technology detects structural variation in Pseudomonas aeruginosa clinical strains from cystic fibrosis patients.</title>
        <authorList>
            <person name="Hayden H.S."/>
            <person name="Gillett W."/>
            <person name="Saenphimmachak C."/>
            <person name="Lim R."/>
            <person name="Zhou Y."/>
            <person name="Jacobs M.A."/>
            <person name="Chang J."/>
            <person name="Rohmer L."/>
            <person name="D'Argenio D.A."/>
            <person name="Palmieri A."/>
            <person name="Levy R."/>
            <person name="Haugen E."/>
            <person name="Wong G.K."/>
            <person name="Brittnacher M.J."/>
            <person name="Burns J.L."/>
            <person name="Miller S.I."/>
            <person name="Olson M.V."/>
            <person name="Kaul R."/>
        </authorList>
    </citation>
    <scope>NUCLEOTIDE SEQUENCE</scope>
    <source>
        <strain evidence="1">PACS458</strain>
    </source>
</reference>
<dbReference type="AlphaFoldDB" id="B3G1S0"/>
<accession>B3G1S0</accession>
<dbReference type="RefSeq" id="WP_031632800.1">
    <property type="nucleotide sequence ID" value="NZ_CP158022.1"/>
</dbReference>
<gene>
    <name evidence="1" type="ORF">PACL_0194</name>
</gene>
<organism evidence="1">
    <name type="scientific">Pseudomonas aeruginosa</name>
    <dbReference type="NCBI Taxonomy" id="287"/>
    <lineage>
        <taxon>Bacteria</taxon>
        <taxon>Pseudomonadati</taxon>
        <taxon>Pseudomonadota</taxon>
        <taxon>Gammaproteobacteria</taxon>
        <taxon>Pseudomonadales</taxon>
        <taxon>Pseudomonadaceae</taxon>
        <taxon>Pseudomonas</taxon>
    </lineage>
</organism>
<protein>
    <submittedName>
        <fullName evidence="1">Uncharacterized protein</fullName>
    </submittedName>
</protein>
<sequence>MAVYKVEKDELLKVGDTLEGMVRSDWAEWEDFEDGFLGALLKFRLYDDADDVYRLYRREEAERPDGELPRVKYIFDVNIDGSNFDYILVEDSLPQFLAVMRMLEPLATRKVRLDAEFEKQQSRRS</sequence>
<proteinExistence type="predicted"/>
<name>B3G1S0_PSEAI</name>